<dbReference type="PANTHER" id="PTHR11985:SF35">
    <property type="entry name" value="ANAEROBIC GLYCEROL-3-PHOSPHATE DEHYDROGENASE SUBUNIT A"/>
    <property type="match status" value="1"/>
</dbReference>
<proteinExistence type="inferred from homology"/>
<dbReference type="PANTHER" id="PTHR11985">
    <property type="entry name" value="GLYCEROL-3-PHOSPHATE DEHYDROGENASE"/>
    <property type="match status" value="1"/>
</dbReference>
<keyword evidence="3" id="KW-0285">Flavoprotein</keyword>
<dbReference type="RefSeq" id="WP_133620155.1">
    <property type="nucleotide sequence ID" value="NZ_SNZE01000010.1"/>
</dbReference>
<feature type="domain" description="FAD dependent oxidoreductase" evidence="7">
    <location>
        <begin position="17"/>
        <end position="372"/>
    </location>
</feature>
<dbReference type="InterPro" id="IPR036188">
    <property type="entry name" value="FAD/NAD-bd_sf"/>
</dbReference>
<comment type="similarity">
    <text evidence="2">Belongs to the FAD-dependent glycerol-3-phosphate dehydrogenase family.</text>
</comment>
<dbReference type="InterPro" id="IPR006076">
    <property type="entry name" value="FAD-dep_OxRdtase"/>
</dbReference>
<accession>A0A4R6Y7T3</accession>
<dbReference type="PRINTS" id="PR01001">
    <property type="entry name" value="FADG3PDH"/>
</dbReference>
<dbReference type="Gene3D" id="1.10.8.870">
    <property type="entry name" value="Alpha-glycerophosphate oxidase, cap domain"/>
    <property type="match status" value="1"/>
</dbReference>
<evidence type="ECO:0000256" key="4">
    <source>
        <dbReference type="ARBA" id="ARBA00022798"/>
    </source>
</evidence>
<keyword evidence="5" id="KW-0274">FAD</keyword>
<evidence type="ECO:0000256" key="1">
    <source>
        <dbReference type="ARBA" id="ARBA00001974"/>
    </source>
</evidence>
<dbReference type="SUPFAM" id="SSF51905">
    <property type="entry name" value="FAD/NAD(P)-binding domain"/>
    <property type="match status" value="1"/>
</dbReference>
<dbReference type="InterPro" id="IPR000447">
    <property type="entry name" value="G3P_DH_FAD-dep"/>
</dbReference>
<dbReference type="AlphaFoldDB" id="A0A4R6Y7T3"/>
<keyword evidence="4" id="KW-0319">Glycerol metabolism</keyword>
<gene>
    <name evidence="9" type="ORF">DFR44_11066</name>
</gene>
<evidence type="ECO:0000256" key="2">
    <source>
        <dbReference type="ARBA" id="ARBA00007330"/>
    </source>
</evidence>
<dbReference type="InterPro" id="IPR038299">
    <property type="entry name" value="DAO_C_sf"/>
</dbReference>
<dbReference type="OrthoDB" id="9766796at2"/>
<evidence type="ECO:0000259" key="8">
    <source>
        <dbReference type="Pfam" id="PF16901"/>
    </source>
</evidence>
<reference evidence="9 10" key="1">
    <citation type="submission" date="2019-03" db="EMBL/GenBank/DDBJ databases">
        <title>Genomic Encyclopedia of Type Strains, Phase IV (KMG-IV): sequencing the most valuable type-strain genomes for metagenomic binning, comparative biology and taxonomic classification.</title>
        <authorList>
            <person name="Goeker M."/>
        </authorList>
    </citation>
    <scope>NUCLEOTIDE SEQUENCE [LARGE SCALE GENOMIC DNA]</scope>
    <source>
        <strain evidence="9 10">DSM 102852</strain>
    </source>
</reference>
<dbReference type="InterPro" id="IPR031656">
    <property type="entry name" value="DAO_C"/>
</dbReference>
<dbReference type="GO" id="GO:0004368">
    <property type="term" value="F:glycerol-3-phosphate dehydrogenase (quinone) activity"/>
    <property type="evidence" value="ECO:0007669"/>
    <property type="project" value="InterPro"/>
</dbReference>
<evidence type="ECO:0000259" key="7">
    <source>
        <dbReference type="Pfam" id="PF01266"/>
    </source>
</evidence>
<dbReference type="Gene3D" id="3.30.9.10">
    <property type="entry name" value="D-Amino Acid Oxidase, subunit A, domain 2"/>
    <property type="match status" value="1"/>
</dbReference>
<comment type="cofactor">
    <cofactor evidence="1">
        <name>FAD</name>
        <dbReference type="ChEBI" id="CHEBI:57692"/>
    </cofactor>
</comment>
<dbReference type="Pfam" id="PF16901">
    <property type="entry name" value="DAO_C"/>
    <property type="match status" value="1"/>
</dbReference>
<protein>
    <submittedName>
        <fullName evidence="9">Glycerol-3-phosphate dehydrogenase</fullName>
    </submittedName>
</protein>
<evidence type="ECO:0000313" key="9">
    <source>
        <dbReference type="EMBL" id="TDR31418.1"/>
    </source>
</evidence>
<evidence type="ECO:0000313" key="10">
    <source>
        <dbReference type="Proteomes" id="UP000294480"/>
    </source>
</evidence>
<dbReference type="GO" id="GO:0006071">
    <property type="term" value="P:glycerol metabolic process"/>
    <property type="evidence" value="ECO:0007669"/>
    <property type="project" value="UniProtKB-KW"/>
</dbReference>
<dbReference type="GO" id="GO:0046168">
    <property type="term" value="P:glycerol-3-phosphate catabolic process"/>
    <property type="evidence" value="ECO:0007669"/>
    <property type="project" value="TreeGrafter"/>
</dbReference>
<dbReference type="Proteomes" id="UP000294480">
    <property type="component" value="Unassembled WGS sequence"/>
</dbReference>
<keyword evidence="6" id="KW-0560">Oxidoreductase</keyword>
<dbReference type="Pfam" id="PF01266">
    <property type="entry name" value="DAO"/>
    <property type="match status" value="1"/>
</dbReference>
<organism evidence="9 10">
    <name type="scientific">Hydromonas duriensis</name>
    <dbReference type="NCBI Taxonomy" id="1527608"/>
    <lineage>
        <taxon>Bacteria</taxon>
        <taxon>Pseudomonadati</taxon>
        <taxon>Pseudomonadota</taxon>
        <taxon>Betaproteobacteria</taxon>
        <taxon>Burkholderiales</taxon>
        <taxon>Burkholderiaceae</taxon>
        <taxon>Hydromonas</taxon>
    </lineage>
</organism>
<evidence type="ECO:0000256" key="6">
    <source>
        <dbReference type="ARBA" id="ARBA00023002"/>
    </source>
</evidence>
<evidence type="ECO:0000256" key="3">
    <source>
        <dbReference type="ARBA" id="ARBA00022630"/>
    </source>
</evidence>
<name>A0A4R6Y7T3_9BURK</name>
<feature type="domain" description="Alpha-glycerophosphate oxidase C-terminal" evidence="8">
    <location>
        <begin position="414"/>
        <end position="494"/>
    </location>
</feature>
<comment type="caution">
    <text evidence="9">The sequence shown here is derived from an EMBL/GenBank/DDBJ whole genome shotgun (WGS) entry which is preliminary data.</text>
</comment>
<sequence>MKRSDILHTIQSTEDWDVLVIGGGASGLGTALEAATRGYRTLLLEAHDYAKGTSSRSTKLIHGGVRYLAQGNIPLVKEALHERGILKRNAPHLVHDMGFLVAAYNWWSIPFYGIGLKLYDFLAGKLNLQPSRRVSREKALALMPTLKKEGLKGGVLYFDGQFDDSRLAISLMRTLRDEGGVALNHAPVTALLKEGDKVVGASFQDAETGQEYKVYAKSVVNATGVFVDDIRRMETPDVAPMLSPSQGVHLVVERKFLPSQCAMMVPHTQDGRVLFAVPWHGHVMIGTTDTAVPNIDVEPRALAEEVEFILNTAKQHMTPAPTRADVLSVYAGLRPLVKADGEGETKSLSRSHVIRTSAGGLVTLTGGKWTTYRRMGQDAVDEVVKRTGLPVKTSVTSDLKLHGWCDNAPDDHWKVYGTDAVKIQMLAGATIRLSDELPNTEAEVLWAIRHEQARTVEDVLARRIRALFLNAQAARDAAPRVAQILADELGRDEAWQQAQLREFNALVDGYLLSPV</sequence>
<dbReference type="Gene3D" id="3.50.50.60">
    <property type="entry name" value="FAD/NAD(P)-binding domain"/>
    <property type="match status" value="1"/>
</dbReference>
<keyword evidence="10" id="KW-1185">Reference proteome</keyword>
<dbReference type="EMBL" id="SNZE01000010">
    <property type="protein sequence ID" value="TDR31418.1"/>
    <property type="molecule type" value="Genomic_DNA"/>
</dbReference>
<evidence type="ECO:0000256" key="5">
    <source>
        <dbReference type="ARBA" id="ARBA00022827"/>
    </source>
</evidence>